<dbReference type="RefSeq" id="WP_146622168.1">
    <property type="nucleotide sequence ID" value="NZ_BJCC01000012.1"/>
</dbReference>
<dbReference type="InterPro" id="IPR050270">
    <property type="entry name" value="DegV_domain_contain"/>
</dbReference>
<dbReference type="GO" id="GO:0008289">
    <property type="term" value="F:lipid binding"/>
    <property type="evidence" value="ECO:0007669"/>
    <property type="project" value="UniProtKB-KW"/>
</dbReference>
<dbReference type="NCBIfam" id="TIGR00762">
    <property type="entry name" value="DegV"/>
    <property type="match status" value="1"/>
</dbReference>
<comment type="caution">
    <text evidence="3">The sequence shown here is derived from an EMBL/GenBank/DDBJ whole genome shotgun (WGS) entry which is preliminary data.</text>
</comment>
<dbReference type="Pfam" id="PF02645">
    <property type="entry name" value="DegV"/>
    <property type="match status" value="1"/>
</dbReference>
<name>A0A4P5PK51_9ENTE</name>
<evidence type="ECO:0000313" key="4">
    <source>
        <dbReference type="Proteomes" id="UP000290567"/>
    </source>
</evidence>
<evidence type="ECO:0000256" key="1">
    <source>
        <dbReference type="ARBA" id="ARBA00003238"/>
    </source>
</evidence>
<dbReference type="SUPFAM" id="SSF82549">
    <property type="entry name" value="DAK1/DegV-like"/>
    <property type="match status" value="1"/>
</dbReference>
<dbReference type="PROSITE" id="PS51482">
    <property type="entry name" value="DEGV"/>
    <property type="match status" value="1"/>
</dbReference>
<dbReference type="PANTHER" id="PTHR33434:SF2">
    <property type="entry name" value="FATTY ACID-BINDING PROTEIN TM_1468"/>
    <property type="match status" value="1"/>
</dbReference>
<dbReference type="AlphaFoldDB" id="A0A4P5PK51"/>
<sequence>MKLAIVTDSSAYLNERIKNHRDLFIIPIPVIIDGKPFEEGVDIHEDEFYRLLNQSEEFPTTSQPVLGEVLTMYQDIRAQGYDTILSIHLSEGISGFVRTLHSIKDEIDGLTIVPYDSTITSVPMGYMVEKALELSDQGKGLPEVIAGVDAVRDTTHAYIIVDDLNNLVRGGRLTNGAAIIGGLLKIKPILTFSEGKIVLSEKIRSLKKALQRTEEIIMEHQNSSQKELRLYVIHANNPELAQTEYEKLRGLYPTSVIEIGSFGPVIGTHLGDKAIAIGVAGK</sequence>
<dbReference type="EMBL" id="BJCC01000012">
    <property type="protein sequence ID" value="GCF93713.1"/>
    <property type="molecule type" value="Genomic_DNA"/>
</dbReference>
<keyword evidence="2" id="KW-0446">Lipid-binding</keyword>
<reference evidence="4" key="1">
    <citation type="submission" date="2019-02" db="EMBL/GenBank/DDBJ databases">
        <title>Draft genome sequence of Enterococcus sp. Gos25-1.</title>
        <authorList>
            <person name="Tanaka N."/>
            <person name="Shiwa Y."/>
            <person name="Fujita N."/>
        </authorList>
    </citation>
    <scope>NUCLEOTIDE SEQUENCE [LARGE SCALE GENOMIC DNA]</scope>
    <source>
        <strain evidence="4">Gos25-1</strain>
    </source>
</reference>
<dbReference type="Gene3D" id="3.40.50.10170">
    <property type="match status" value="1"/>
</dbReference>
<organism evidence="3 4">
    <name type="scientific">Enterococcus florum</name>
    <dbReference type="NCBI Taxonomy" id="2480627"/>
    <lineage>
        <taxon>Bacteria</taxon>
        <taxon>Bacillati</taxon>
        <taxon>Bacillota</taxon>
        <taxon>Bacilli</taxon>
        <taxon>Lactobacillales</taxon>
        <taxon>Enterococcaceae</taxon>
        <taxon>Enterococcus</taxon>
    </lineage>
</organism>
<dbReference type="Gene3D" id="3.30.1180.10">
    <property type="match status" value="1"/>
</dbReference>
<dbReference type="PANTHER" id="PTHR33434">
    <property type="entry name" value="DEGV DOMAIN-CONTAINING PROTEIN DR_1986-RELATED"/>
    <property type="match status" value="1"/>
</dbReference>
<evidence type="ECO:0000313" key="3">
    <source>
        <dbReference type="EMBL" id="GCF93713.1"/>
    </source>
</evidence>
<protein>
    <recommendedName>
        <fullName evidence="5">DegV family protein</fullName>
    </recommendedName>
</protein>
<gene>
    <name evidence="3" type="ORF">NRIC_16040</name>
</gene>
<dbReference type="InterPro" id="IPR003797">
    <property type="entry name" value="DegV"/>
</dbReference>
<accession>A0A4P5PK51</accession>
<keyword evidence="4" id="KW-1185">Reference proteome</keyword>
<proteinExistence type="predicted"/>
<dbReference type="OrthoDB" id="9775494at2"/>
<dbReference type="Proteomes" id="UP000290567">
    <property type="component" value="Unassembled WGS sequence"/>
</dbReference>
<comment type="function">
    <text evidence="1">May bind long-chain fatty acids, such as palmitate, and may play a role in lipid transport or fatty acid metabolism.</text>
</comment>
<evidence type="ECO:0000256" key="2">
    <source>
        <dbReference type="ARBA" id="ARBA00023121"/>
    </source>
</evidence>
<dbReference type="InterPro" id="IPR043168">
    <property type="entry name" value="DegV_C"/>
</dbReference>
<evidence type="ECO:0008006" key="5">
    <source>
        <dbReference type="Google" id="ProtNLM"/>
    </source>
</evidence>